<dbReference type="EMBL" id="ML121539">
    <property type="protein sequence ID" value="RPB25058.1"/>
    <property type="molecule type" value="Genomic_DNA"/>
</dbReference>
<dbReference type="OrthoDB" id="5407417at2759"/>
<dbReference type="InterPro" id="IPR032157">
    <property type="entry name" value="PAC4"/>
</dbReference>
<dbReference type="InParanoid" id="A0A3N4LTR7"/>
<proteinExistence type="predicted"/>
<keyword evidence="3" id="KW-1185">Reference proteome</keyword>
<dbReference type="AlphaFoldDB" id="A0A3N4LTR7"/>
<dbReference type="Proteomes" id="UP000267821">
    <property type="component" value="Unassembled WGS sequence"/>
</dbReference>
<accession>A0A3N4LTR7</accession>
<feature type="region of interest" description="Disordered" evidence="1">
    <location>
        <begin position="1"/>
        <end position="24"/>
    </location>
</feature>
<dbReference type="Pfam" id="PF16093">
    <property type="entry name" value="PAC4"/>
    <property type="match status" value="1"/>
</dbReference>
<reference evidence="2 3" key="1">
    <citation type="journal article" date="2018" name="Nat. Ecol. Evol.">
        <title>Pezizomycetes genomes reveal the molecular basis of ectomycorrhizal truffle lifestyle.</title>
        <authorList>
            <person name="Murat C."/>
            <person name="Payen T."/>
            <person name="Noel B."/>
            <person name="Kuo A."/>
            <person name="Morin E."/>
            <person name="Chen J."/>
            <person name="Kohler A."/>
            <person name="Krizsan K."/>
            <person name="Balestrini R."/>
            <person name="Da Silva C."/>
            <person name="Montanini B."/>
            <person name="Hainaut M."/>
            <person name="Levati E."/>
            <person name="Barry K.W."/>
            <person name="Belfiori B."/>
            <person name="Cichocki N."/>
            <person name="Clum A."/>
            <person name="Dockter R.B."/>
            <person name="Fauchery L."/>
            <person name="Guy J."/>
            <person name="Iotti M."/>
            <person name="Le Tacon F."/>
            <person name="Lindquist E.A."/>
            <person name="Lipzen A."/>
            <person name="Malagnac F."/>
            <person name="Mello A."/>
            <person name="Molinier V."/>
            <person name="Miyauchi S."/>
            <person name="Poulain J."/>
            <person name="Riccioni C."/>
            <person name="Rubini A."/>
            <person name="Sitrit Y."/>
            <person name="Splivallo R."/>
            <person name="Traeger S."/>
            <person name="Wang M."/>
            <person name="Zifcakova L."/>
            <person name="Wipf D."/>
            <person name="Zambonelli A."/>
            <person name="Paolocci F."/>
            <person name="Nowrousian M."/>
            <person name="Ottonello S."/>
            <person name="Baldrian P."/>
            <person name="Spatafora J.W."/>
            <person name="Henrissat B."/>
            <person name="Nagy L.G."/>
            <person name="Aury J.M."/>
            <person name="Wincker P."/>
            <person name="Grigoriev I.V."/>
            <person name="Bonfante P."/>
            <person name="Martin F.M."/>
        </authorList>
    </citation>
    <scope>NUCLEOTIDE SEQUENCE [LARGE SCALE GENOMIC DNA]</scope>
    <source>
        <strain evidence="2 3">ATCC MYA-4762</strain>
    </source>
</reference>
<gene>
    <name evidence="2" type="ORF">L211DRAFT_836921</name>
</gene>
<evidence type="ECO:0000313" key="3">
    <source>
        <dbReference type="Proteomes" id="UP000267821"/>
    </source>
</evidence>
<dbReference type="GO" id="GO:0043248">
    <property type="term" value="P:proteasome assembly"/>
    <property type="evidence" value="ECO:0007669"/>
    <property type="project" value="InterPro"/>
</dbReference>
<evidence type="ECO:0000313" key="2">
    <source>
        <dbReference type="EMBL" id="RPB25058.1"/>
    </source>
</evidence>
<protein>
    <submittedName>
        <fullName evidence="2">Uncharacterized protein</fullName>
    </submittedName>
</protein>
<sequence length="216" mass="22472">MSAQSPPTTNSLPRPSSSSSSFSPLQLSIPLPNTHLPINIHLHLTITPNSILLFLTTASGGPAPSSFSSSSSASFFGPLMDTSQLELDAAAAAGGGIGTGMGMLTIHDEAPTTTVGNSPLGSFVVAMPSLRNSTHIKHPITTPLYTAPATLETASRIASILAAKTRRQVYVGNSMDFGAAGAGGVAAEVMEGIMAVVEVVIAQVERFEREWQKRRE</sequence>
<organism evidence="2 3">
    <name type="scientific">Terfezia boudieri ATCC MYA-4762</name>
    <dbReference type="NCBI Taxonomy" id="1051890"/>
    <lineage>
        <taxon>Eukaryota</taxon>
        <taxon>Fungi</taxon>
        <taxon>Dikarya</taxon>
        <taxon>Ascomycota</taxon>
        <taxon>Pezizomycotina</taxon>
        <taxon>Pezizomycetes</taxon>
        <taxon>Pezizales</taxon>
        <taxon>Pezizaceae</taxon>
        <taxon>Terfezia</taxon>
    </lineage>
</organism>
<name>A0A3N4LTR7_9PEZI</name>
<evidence type="ECO:0000256" key="1">
    <source>
        <dbReference type="SAM" id="MobiDB-lite"/>
    </source>
</evidence>